<dbReference type="Proteomes" id="UP000244925">
    <property type="component" value="Unassembled WGS sequence"/>
</dbReference>
<evidence type="ECO:0000313" key="1">
    <source>
        <dbReference type="EMBL" id="PWB06081.1"/>
    </source>
</evidence>
<proteinExistence type="predicted"/>
<organism evidence="1 2">
    <name type="scientific">Paramuribaculum intestinale</name>
    <dbReference type="NCBI Taxonomy" id="2094151"/>
    <lineage>
        <taxon>Bacteria</taxon>
        <taxon>Pseudomonadati</taxon>
        <taxon>Bacteroidota</taxon>
        <taxon>Bacteroidia</taxon>
        <taxon>Bacteroidales</taxon>
        <taxon>Muribaculaceae</taxon>
        <taxon>Paramuribaculum</taxon>
    </lineage>
</organism>
<gene>
    <name evidence="1" type="ORF">C5O25_11465</name>
</gene>
<comment type="caution">
    <text evidence="1">The sequence shown here is derived from an EMBL/GenBank/DDBJ whole genome shotgun (WGS) entry which is preliminary data.</text>
</comment>
<accession>A0A2V1IPD4</accession>
<keyword evidence="2" id="KW-1185">Reference proteome</keyword>
<dbReference type="AlphaFoldDB" id="A0A2V1IPD4"/>
<reference evidence="2" key="1">
    <citation type="submission" date="2018-02" db="EMBL/GenBank/DDBJ databases">
        <authorList>
            <person name="Clavel T."/>
            <person name="Strowig T."/>
        </authorList>
    </citation>
    <scope>NUCLEOTIDE SEQUENCE [LARGE SCALE GENOMIC DNA]</scope>
    <source>
        <strain evidence="2">DSM 100764</strain>
    </source>
</reference>
<evidence type="ECO:0000313" key="2">
    <source>
        <dbReference type="Proteomes" id="UP000244925"/>
    </source>
</evidence>
<dbReference type="EMBL" id="PUBV01000036">
    <property type="protein sequence ID" value="PWB06081.1"/>
    <property type="molecule type" value="Genomic_DNA"/>
</dbReference>
<sequence>MTKQPLTYPSPQDLEFILCTCVRKCDLLTFLRNRSVFLFNASIEDAAKEVARYLYSADSLEELRALAYRSSNNKILSGFHLFSDKEFALDNIYNDIRNKGLLTSKGYRLNTIAKVTESDKIYFEGTLSYLKQSAGRINFIRTEERDVAFKMYQISDTEWQVEVDGAKSSDGKTVMSMLGDVAKKRGIETKSLRIDRLTNGDTISFFDKLAKEGLPNTWEIVDIGRINIKREPGTKVDDFGDDEQEVEQEQLSGITNAILEGKNLREHQFVRNAEESGYAFTSMTYLFHNHQTDEKIRIRAEFKGSPKIFEVALEAYFIGIEGNSDDENQLSILDDKKNLNIRSIFWNNACSIFYDVCTNVN</sequence>
<name>A0A2V1IPD4_9BACT</name>
<protein>
    <submittedName>
        <fullName evidence="1">Uncharacterized protein</fullName>
    </submittedName>
</protein>